<dbReference type="AlphaFoldDB" id="A0A512E4H3"/>
<dbReference type="EMBL" id="BJYZ01000107">
    <property type="protein sequence ID" value="GEO43611.1"/>
    <property type="molecule type" value="Genomic_DNA"/>
</dbReference>
<protein>
    <submittedName>
        <fullName evidence="2">Uncharacterized protein</fullName>
    </submittedName>
</protein>
<gene>
    <name evidence="2" type="ORF">SAE02_77590</name>
</gene>
<evidence type="ECO:0000313" key="3">
    <source>
        <dbReference type="Proteomes" id="UP000321523"/>
    </source>
</evidence>
<proteinExistence type="predicted"/>
<organism evidence="2 3">
    <name type="scientific">Skermanella aerolata</name>
    <dbReference type="NCBI Taxonomy" id="393310"/>
    <lineage>
        <taxon>Bacteria</taxon>
        <taxon>Pseudomonadati</taxon>
        <taxon>Pseudomonadota</taxon>
        <taxon>Alphaproteobacteria</taxon>
        <taxon>Rhodospirillales</taxon>
        <taxon>Azospirillaceae</taxon>
        <taxon>Skermanella</taxon>
    </lineage>
</organism>
<reference evidence="2 3" key="1">
    <citation type="submission" date="2019-07" db="EMBL/GenBank/DDBJ databases">
        <title>Whole genome shotgun sequence of Skermanella aerolata NBRC 106429.</title>
        <authorList>
            <person name="Hosoyama A."/>
            <person name="Uohara A."/>
            <person name="Ohji S."/>
            <person name="Ichikawa N."/>
        </authorList>
    </citation>
    <scope>NUCLEOTIDE SEQUENCE [LARGE SCALE GENOMIC DNA]</scope>
    <source>
        <strain evidence="2 3">NBRC 106429</strain>
    </source>
</reference>
<sequence>MNRFETGFFRFPNASGALRAPGQAKNGFRKRALGESGFAEENPLERVAHSTPAHPLSKLEYTVDNSAGETPDAR</sequence>
<evidence type="ECO:0000313" key="2">
    <source>
        <dbReference type="EMBL" id="GEO43611.1"/>
    </source>
</evidence>
<dbReference type="Proteomes" id="UP000321523">
    <property type="component" value="Unassembled WGS sequence"/>
</dbReference>
<accession>A0A512E4H3</accession>
<feature type="region of interest" description="Disordered" evidence="1">
    <location>
        <begin position="37"/>
        <end position="74"/>
    </location>
</feature>
<comment type="caution">
    <text evidence="2">The sequence shown here is derived from an EMBL/GenBank/DDBJ whole genome shotgun (WGS) entry which is preliminary data.</text>
</comment>
<name>A0A512E4H3_9PROT</name>
<evidence type="ECO:0000256" key="1">
    <source>
        <dbReference type="SAM" id="MobiDB-lite"/>
    </source>
</evidence>
<keyword evidence="3" id="KW-1185">Reference proteome</keyword>
<dbReference type="RefSeq" id="WP_044437757.1">
    <property type="nucleotide sequence ID" value="NZ_BJYZ01000107.1"/>
</dbReference>